<comment type="caution">
    <text evidence="14">The sequence shown here is derived from an EMBL/GenBank/DDBJ whole genome shotgun (WGS) entry which is preliminary data.</text>
</comment>
<dbReference type="CDD" id="cd08279">
    <property type="entry name" value="Zn_ADH_class_III"/>
    <property type="match status" value="1"/>
</dbReference>
<comment type="catalytic activity">
    <reaction evidence="11">
        <text>2-deoxy-scyllo-inosamine + NADP(+) = 3-amino-2,3-dideoxy-scyllo-inosose + NADPH + H(+)</text>
        <dbReference type="Rhea" id="RHEA:33879"/>
        <dbReference type="ChEBI" id="CHEBI:15378"/>
        <dbReference type="ChEBI" id="CHEBI:57783"/>
        <dbReference type="ChEBI" id="CHEBI:58349"/>
        <dbReference type="ChEBI" id="CHEBI:65002"/>
        <dbReference type="ChEBI" id="CHEBI:65003"/>
        <dbReference type="EC" id="1.1.1.329"/>
    </reaction>
</comment>
<dbReference type="EMBL" id="BAABHS010000003">
    <property type="protein sequence ID" value="GAA4951747.1"/>
    <property type="molecule type" value="Genomic_DNA"/>
</dbReference>
<comment type="pathway">
    <text evidence="6">Metabolic intermediate biosynthesis; 2-deoxystreptamine biosynthesis; 2-deoxystreptamine from D-glucose 6-phosphate: step 3/4.</text>
</comment>
<evidence type="ECO:0000313" key="14">
    <source>
        <dbReference type="EMBL" id="GAA4951747.1"/>
    </source>
</evidence>
<name>A0ABP9GRU9_9ACTN</name>
<dbReference type="InterPro" id="IPR036291">
    <property type="entry name" value="NAD(P)-bd_dom_sf"/>
</dbReference>
<protein>
    <recommendedName>
        <fullName evidence="9">2-deoxy-scyllo-inosamine dehydrogenase</fullName>
        <ecNumber evidence="8">1.1.1.329</ecNumber>
    </recommendedName>
</protein>
<dbReference type="InterPro" id="IPR011032">
    <property type="entry name" value="GroES-like_sf"/>
</dbReference>
<dbReference type="SUPFAM" id="SSF51735">
    <property type="entry name" value="NAD(P)-binding Rossmann-fold domains"/>
    <property type="match status" value="1"/>
</dbReference>
<dbReference type="InterPro" id="IPR013154">
    <property type="entry name" value="ADH-like_N"/>
</dbReference>
<evidence type="ECO:0000256" key="9">
    <source>
        <dbReference type="ARBA" id="ARBA00039387"/>
    </source>
</evidence>
<comment type="similarity">
    <text evidence="7">Belongs to the zinc-containing alcohol dehydrogenase family. DOIA dehydrogenase subfamily.</text>
</comment>
<evidence type="ECO:0000256" key="12">
    <source>
        <dbReference type="RuleBase" id="RU361277"/>
    </source>
</evidence>
<evidence type="ECO:0000256" key="4">
    <source>
        <dbReference type="ARBA" id="ARBA00023002"/>
    </source>
</evidence>
<gene>
    <name evidence="14" type="ORF">GCM10023205_10890</name>
</gene>
<sequence>MRAAMLEEANGRLVVGEIAAAEPGPGEVLVDTVAAGLCHSDIHLLDGAIPVATPSVVGHEASGIVAAVGPGVTRVAPGDHVVACLSVFCGTCALCLRGETWLCQNKQAVQRAAGEPPRLSRPDGSAVATNAGIGGLAERMLLHQNAVVTIRKDMPLDVAAIIGCAVTTGVGAALNTADIRAGETVAVIGCGGIGLNIVQGARLRGAGRIVAVDLLPAKRELALSVGATDAADGDPAETVAALTGGLGADHVFDAVGIAATNAQALAMTRPGGSMYVVGIGGMASSVSVPGYALWGQGKSVRGVHMGSNNFTVDMPRYVELYLQGRLHLDELISRRITLDEVNDGYDALRRGDVARSIVVFPQS</sequence>
<evidence type="ECO:0000256" key="11">
    <source>
        <dbReference type="ARBA" id="ARBA00049085"/>
    </source>
</evidence>
<dbReference type="InterPro" id="IPR050129">
    <property type="entry name" value="Zn_alcohol_dh"/>
</dbReference>
<comment type="cofactor">
    <cofactor evidence="1 12">
        <name>Zn(2+)</name>
        <dbReference type="ChEBI" id="CHEBI:29105"/>
    </cofactor>
</comment>
<feature type="domain" description="Enoyl reductase (ER)" evidence="13">
    <location>
        <begin position="11"/>
        <end position="360"/>
    </location>
</feature>
<dbReference type="SUPFAM" id="SSF50129">
    <property type="entry name" value="GroES-like"/>
    <property type="match status" value="2"/>
</dbReference>
<evidence type="ECO:0000256" key="6">
    <source>
        <dbReference type="ARBA" id="ARBA00037908"/>
    </source>
</evidence>
<keyword evidence="4" id="KW-0560">Oxidoreductase</keyword>
<dbReference type="RefSeq" id="WP_345674108.1">
    <property type="nucleotide sequence ID" value="NZ_BAABHS010000003.1"/>
</dbReference>
<dbReference type="Pfam" id="PF08240">
    <property type="entry name" value="ADH_N"/>
    <property type="match status" value="1"/>
</dbReference>
<evidence type="ECO:0000256" key="1">
    <source>
        <dbReference type="ARBA" id="ARBA00001947"/>
    </source>
</evidence>
<organism evidence="14 15">
    <name type="scientific">Yinghuangia aomiensis</name>
    <dbReference type="NCBI Taxonomy" id="676205"/>
    <lineage>
        <taxon>Bacteria</taxon>
        <taxon>Bacillati</taxon>
        <taxon>Actinomycetota</taxon>
        <taxon>Actinomycetes</taxon>
        <taxon>Kitasatosporales</taxon>
        <taxon>Streptomycetaceae</taxon>
        <taxon>Yinghuangia</taxon>
    </lineage>
</organism>
<comment type="function">
    <text evidence="5">Catalyzes the oxidation of 2-deoxy-scyllo-inosamine (DOIA) with NAD(+) or NADP(+), forming 3-amino-2,3-dideoxy-scyllo-inosose (amino-DOI).</text>
</comment>
<evidence type="ECO:0000256" key="8">
    <source>
        <dbReference type="ARBA" id="ARBA00039102"/>
    </source>
</evidence>
<evidence type="ECO:0000256" key="7">
    <source>
        <dbReference type="ARBA" id="ARBA00038004"/>
    </source>
</evidence>
<dbReference type="Gene3D" id="3.90.180.10">
    <property type="entry name" value="Medium-chain alcohol dehydrogenases, catalytic domain"/>
    <property type="match status" value="1"/>
</dbReference>
<keyword evidence="2 12" id="KW-0479">Metal-binding</keyword>
<evidence type="ECO:0000256" key="5">
    <source>
        <dbReference type="ARBA" id="ARBA00037678"/>
    </source>
</evidence>
<evidence type="ECO:0000256" key="2">
    <source>
        <dbReference type="ARBA" id="ARBA00022723"/>
    </source>
</evidence>
<accession>A0ABP9GRU9</accession>
<proteinExistence type="inferred from homology"/>
<evidence type="ECO:0000259" key="13">
    <source>
        <dbReference type="SMART" id="SM00829"/>
    </source>
</evidence>
<dbReference type="PANTHER" id="PTHR43401">
    <property type="entry name" value="L-THREONINE 3-DEHYDROGENASE"/>
    <property type="match status" value="1"/>
</dbReference>
<dbReference type="InterPro" id="IPR020843">
    <property type="entry name" value="ER"/>
</dbReference>
<dbReference type="Pfam" id="PF00107">
    <property type="entry name" value="ADH_zinc_N"/>
    <property type="match status" value="1"/>
</dbReference>
<evidence type="ECO:0000313" key="15">
    <source>
        <dbReference type="Proteomes" id="UP001500466"/>
    </source>
</evidence>
<dbReference type="EC" id="1.1.1.329" evidence="8"/>
<comment type="catalytic activity">
    <reaction evidence="10">
        <text>2-deoxy-scyllo-inosamine + NAD(+) = 3-amino-2,3-dideoxy-scyllo-inosose + NADH + H(+)</text>
        <dbReference type="Rhea" id="RHEA:33883"/>
        <dbReference type="ChEBI" id="CHEBI:15378"/>
        <dbReference type="ChEBI" id="CHEBI:57540"/>
        <dbReference type="ChEBI" id="CHEBI:57945"/>
        <dbReference type="ChEBI" id="CHEBI:65002"/>
        <dbReference type="ChEBI" id="CHEBI:65003"/>
        <dbReference type="EC" id="1.1.1.329"/>
    </reaction>
</comment>
<dbReference type="Gene3D" id="3.40.50.720">
    <property type="entry name" value="NAD(P)-binding Rossmann-like Domain"/>
    <property type="match status" value="1"/>
</dbReference>
<evidence type="ECO:0000256" key="10">
    <source>
        <dbReference type="ARBA" id="ARBA00048685"/>
    </source>
</evidence>
<dbReference type="InterPro" id="IPR013149">
    <property type="entry name" value="ADH-like_C"/>
</dbReference>
<keyword evidence="3 12" id="KW-0862">Zinc</keyword>
<dbReference type="SMART" id="SM00829">
    <property type="entry name" value="PKS_ER"/>
    <property type="match status" value="1"/>
</dbReference>
<dbReference type="PANTHER" id="PTHR43401:SF5">
    <property type="entry name" value="ALCOHOL DEHYDROGENASE-RELATED"/>
    <property type="match status" value="1"/>
</dbReference>
<dbReference type="InterPro" id="IPR002328">
    <property type="entry name" value="ADH_Zn_CS"/>
</dbReference>
<dbReference type="PROSITE" id="PS00059">
    <property type="entry name" value="ADH_ZINC"/>
    <property type="match status" value="1"/>
</dbReference>
<evidence type="ECO:0000256" key="3">
    <source>
        <dbReference type="ARBA" id="ARBA00022833"/>
    </source>
</evidence>
<keyword evidence="15" id="KW-1185">Reference proteome</keyword>
<dbReference type="Proteomes" id="UP001500466">
    <property type="component" value="Unassembled WGS sequence"/>
</dbReference>
<reference evidence="15" key="1">
    <citation type="journal article" date="2019" name="Int. J. Syst. Evol. Microbiol.">
        <title>The Global Catalogue of Microorganisms (GCM) 10K type strain sequencing project: providing services to taxonomists for standard genome sequencing and annotation.</title>
        <authorList>
            <consortium name="The Broad Institute Genomics Platform"/>
            <consortium name="The Broad Institute Genome Sequencing Center for Infectious Disease"/>
            <person name="Wu L."/>
            <person name="Ma J."/>
        </authorList>
    </citation>
    <scope>NUCLEOTIDE SEQUENCE [LARGE SCALE GENOMIC DNA]</scope>
    <source>
        <strain evidence="15">JCM 17986</strain>
    </source>
</reference>